<evidence type="ECO:0000259" key="2">
    <source>
        <dbReference type="PROSITE" id="PS51387"/>
    </source>
</evidence>
<name>A0A2M8WJ44_9MICO</name>
<dbReference type="InterPro" id="IPR007173">
    <property type="entry name" value="ALO_C"/>
</dbReference>
<dbReference type="InterPro" id="IPR016167">
    <property type="entry name" value="FAD-bd_PCMH_sub1"/>
</dbReference>
<dbReference type="Gene3D" id="1.10.45.10">
    <property type="entry name" value="Vanillyl-alcohol Oxidase, Chain A, domain 4"/>
    <property type="match status" value="1"/>
</dbReference>
<evidence type="ECO:0000313" key="3">
    <source>
        <dbReference type="EMBL" id="PJI90933.1"/>
    </source>
</evidence>
<dbReference type="InterPro" id="IPR006094">
    <property type="entry name" value="Oxid_FAD_bind_N"/>
</dbReference>
<dbReference type="PANTHER" id="PTHR43762">
    <property type="entry name" value="L-GULONOLACTONE OXIDASE"/>
    <property type="match status" value="1"/>
</dbReference>
<dbReference type="RefSeq" id="WP_100350340.1">
    <property type="nucleotide sequence ID" value="NZ_PGTZ01000009.1"/>
</dbReference>
<dbReference type="Gene3D" id="3.30.465.10">
    <property type="match status" value="1"/>
</dbReference>
<dbReference type="PANTHER" id="PTHR43762:SF1">
    <property type="entry name" value="D-ARABINONO-1,4-LACTONE OXIDASE"/>
    <property type="match status" value="1"/>
</dbReference>
<dbReference type="InterPro" id="IPR016171">
    <property type="entry name" value="Vanillyl_alc_oxidase_C-sub2"/>
</dbReference>
<dbReference type="GO" id="GO:0071949">
    <property type="term" value="F:FAD binding"/>
    <property type="evidence" value="ECO:0007669"/>
    <property type="project" value="InterPro"/>
</dbReference>
<proteinExistence type="predicted"/>
<sequence length="429" mass="45542">MDVINWAGNHTITADRLVEARSVEEARAVVASSRHVRALGTRHAFNDLPDTAGTLVSVTGIAADPVLDEDARTVTVGGGTRYGDLAAWLDARGWALHNLGSLPHISVAGATATGTHGSGDANGSLSTAVRGLELVGPGGDLRTIAADDPELAGSVVALGALGVVTRVTLAVEPTFAVRQDSYRDLPWDAFLEDVPAVTGAGYSVSVFTDWAADRIEQVWVKRRVTALLDRGARDPGAADAASEDAPDLLGVRPSGVARPLIVPSDEVNTTVHLTPGPWNARLPHFRFDATPSVGDEIQSEYFVDRADAVPALRAVRALADRIAPVLAITELRTVAADDLWLSMAAGRDSLAIHFTWHRDAAAVAAVLPLVEAALEPFGARPHWGKVHLFDAARLAPLYPRFDDARELLARRDPDGVFRNAATERLLGQL</sequence>
<dbReference type="InterPro" id="IPR036318">
    <property type="entry name" value="FAD-bd_PCMH-like_sf"/>
</dbReference>
<dbReference type="InterPro" id="IPR016166">
    <property type="entry name" value="FAD-bd_PCMH"/>
</dbReference>
<dbReference type="GO" id="GO:0016020">
    <property type="term" value="C:membrane"/>
    <property type="evidence" value="ECO:0007669"/>
    <property type="project" value="InterPro"/>
</dbReference>
<dbReference type="PROSITE" id="PS51387">
    <property type="entry name" value="FAD_PCMH"/>
    <property type="match status" value="1"/>
</dbReference>
<reference evidence="3 4" key="1">
    <citation type="submission" date="2017-11" db="EMBL/GenBank/DDBJ databases">
        <title>Genomic Encyclopedia of Archaeal and Bacterial Type Strains, Phase II (KMG-II): From Individual Species to Whole Genera.</title>
        <authorList>
            <person name="Goeker M."/>
        </authorList>
    </citation>
    <scope>NUCLEOTIDE SEQUENCE [LARGE SCALE GENOMIC DNA]</scope>
    <source>
        <strain evidence="3 4">DSM 22413</strain>
    </source>
</reference>
<dbReference type="Pfam" id="PF04030">
    <property type="entry name" value="ALO"/>
    <property type="match status" value="1"/>
</dbReference>
<dbReference type="Gene3D" id="3.30.70.2520">
    <property type="match status" value="1"/>
</dbReference>
<gene>
    <name evidence="3" type="ORF">CLV34_2191</name>
</gene>
<dbReference type="Pfam" id="PF01565">
    <property type="entry name" value="FAD_binding_4"/>
    <property type="match status" value="1"/>
</dbReference>
<protein>
    <submittedName>
        <fullName evidence="3">Xylitol oxidase</fullName>
    </submittedName>
</protein>
<comment type="caution">
    <text evidence="3">The sequence shown here is derived from an EMBL/GenBank/DDBJ whole genome shotgun (WGS) entry which is preliminary data.</text>
</comment>
<dbReference type="Gene3D" id="3.30.43.10">
    <property type="entry name" value="Uridine Diphospho-n-acetylenolpyruvylglucosamine Reductase, domain 2"/>
    <property type="match status" value="1"/>
</dbReference>
<dbReference type="InterPro" id="IPR016169">
    <property type="entry name" value="FAD-bd_PCMH_sub2"/>
</dbReference>
<dbReference type="InterPro" id="IPR010031">
    <property type="entry name" value="FAD_lactone_oxidase-like"/>
</dbReference>
<keyword evidence="1" id="KW-0560">Oxidoreductase</keyword>
<evidence type="ECO:0000313" key="4">
    <source>
        <dbReference type="Proteomes" id="UP000231586"/>
    </source>
</evidence>
<dbReference type="SUPFAM" id="SSF56176">
    <property type="entry name" value="FAD-binding/transporter-associated domain-like"/>
    <property type="match status" value="1"/>
</dbReference>
<keyword evidence="4" id="KW-1185">Reference proteome</keyword>
<feature type="domain" description="FAD-binding PCMH-type" evidence="2">
    <location>
        <begin position="10"/>
        <end position="174"/>
    </location>
</feature>
<dbReference type="GO" id="GO:0003885">
    <property type="term" value="F:D-arabinono-1,4-lactone oxidase activity"/>
    <property type="evidence" value="ECO:0007669"/>
    <property type="project" value="InterPro"/>
</dbReference>
<dbReference type="GO" id="GO:0080049">
    <property type="term" value="F:L-gulono-1,4-lactone dehydrogenase activity"/>
    <property type="evidence" value="ECO:0007669"/>
    <property type="project" value="TreeGrafter"/>
</dbReference>
<evidence type="ECO:0000256" key="1">
    <source>
        <dbReference type="ARBA" id="ARBA00023002"/>
    </source>
</evidence>
<dbReference type="PIRSF" id="PIRSF000136">
    <property type="entry name" value="LGO_GLO"/>
    <property type="match status" value="1"/>
</dbReference>
<dbReference type="OrthoDB" id="9800184at2"/>
<dbReference type="Gene3D" id="3.30.70.2530">
    <property type="match status" value="1"/>
</dbReference>
<dbReference type="AlphaFoldDB" id="A0A2M8WJ44"/>
<accession>A0A2M8WJ44</accession>
<dbReference type="EMBL" id="PGTZ01000009">
    <property type="protein sequence ID" value="PJI90933.1"/>
    <property type="molecule type" value="Genomic_DNA"/>
</dbReference>
<dbReference type="Proteomes" id="UP000231586">
    <property type="component" value="Unassembled WGS sequence"/>
</dbReference>
<organism evidence="3 4">
    <name type="scientific">Luteimicrobium subarcticum</name>
    <dbReference type="NCBI Taxonomy" id="620910"/>
    <lineage>
        <taxon>Bacteria</taxon>
        <taxon>Bacillati</taxon>
        <taxon>Actinomycetota</taxon>
        <taxon>Actinomycetes</taxon>
        <taxon>Micrococcales</taxon>
        <taxon>Luteimicrobium</taxon>
    </lineage>
</organism>